<dbReference type="InterPro" id="IPR005546">
    <property type="entry name" value="Autotransporte_beta"/>
</dbReference>
<dbReference type="InterPro" id="IPR011050">
    <property type="entry name" value="Pectin_lyase_fold/virulence"/>
</dbReference>
<dbReference type="InterPro" id="IPR013425">
    <property type="entry name" value="Autotrns_rpt"/>
</dbReference>
<evidence type="ECO:0000313" key="3">
    <source>
        <dbReference type="EMBL" id="WLS05078.1"/>
    </source>
</evidence>
<dbReference type="Pfam" id="PF12951">
    <property type="entry name" value="PATR"/>
    <property type="match status" value="4"/>
</dbReference>
<protein>
    <submittedName>
        <fullName evidence="3">Autotransporter domain-containing protein</fullName>
    </submittedName>
</protein>
<dbReference type="SMART" id="SM00869">
    <property type="entry name" value="Autotransporter"/>
    <property type="match status" value="1"/>
</dbReference>
<evidence type="ECO:0000256" key="1">
    <source>
        <dbReference type="ARBA" id="ARBA00022729"/>
    </source>
</evidence>
<keyword evidence="3" id="KW-0614">Plasmid</keyword>
<dbReference type="Proteomes" id="UP001225788">
    <property type="component" value="Plasmid unnamed1"/>
</dbReference>
<dbReference type="Pfam" id="PF03797">
    <property type="entry name" value="Autotransporter"/>
    <property type="match status" value="1"/>
</dbReference>
<keyword evidence="4" id="KW-1185">Reference proteome</keyword>
<dbReference type="InterPro" id="IPR036709">
    <property type="entry name" value="Autotransporte_beta_dom_sf"/>
</dbReference>
<accession>A0ABY9K934</accession>
<dbReference type="SUPFAM" id="SSF51126">
    <property type="entry name" value="Pectin lyase-like"/>
    <property type="match status" value="1"/>
</dbReference>
<dbReference type="Gene3D" id="2.40.128.130">
    <property type="entry name" value="Autotransporter beta-domain"/>
    <property type="match status" value="1"/>
</dbReference>
<evidence type="ECO:0000259" key="2">
    <source>
        <dbReference type="PROSITE" id="PS51208"/>
    </source>
</evidence>
<proteinExistence type="predicted"/>
<dbReference type="EMBL" id="CP132315">
    <property type="protein sequence ID" value="WLS05078.1"/>
    <property type="molecule type" value="Genomic_DNA"/>
</dbReference>
<evidence type="ECO:0000313" key="4">
    <source>
        <dbReference type="Proteomes" id="UP001225788"/>
    </source>
</evidence>
<organism evidence="3 4">
    <name type="scientific">Shinella oryzae</name>
    <dbReference type="NCBI Taxonomy" id="2871820"/>
    <lineage>
        <taxon>Bacteria</taxon>
        <taxon>Pseudomonadati</taxon>
        <taxon>Pseudomonadota</taxon>
        <taxon>Alphaproteobacteria</taxon>
        <taxon>Hyphomicrobiales</taxon>
        <taxon>Rhizobiaceae</taxon>
        <taxon>Shinella</taxon>
    </lineage>
</organism>
<dbReference type="NCBIfam" id="TIGR01414">
    <property type="entry name" value="autotrans_barl"/>
    <property type="match status" value="1"/>
</dbReference>
<geneLocation type="plasmid" evidence="3 4">
    <name>unnamed1</name>
</geneLocation>
<dbReference type="RefSeq" id="WP_306161553.1">
    <property type="nucleotide sequence ID" value="NZ_CP132315.1"/>
</dbReference>
<dbReference type="SUPFAM" id="SSF103515">
    <property type="entry name" value="Autotransporter"/>
    <property type="match status" value="1"/>
</dbReference>
<reference evidence="3 4" key="1">
    <citation type="submission" date="2023-08" db="EMBL/GenBank/DDBJ databases">
        <title>Pathogen: clinical or host-associated sample.</title>
        <authorList>
            <person name="Hergert J."/>
            <person name="Casey R."/>
            <person name="Wagner J."/>
            <person name="Young E.L."/>
            <person name="Oakeson K.F."/>
        </authorList>
    </citation>
    <scope>NUCLEOTIDE SEQUENCE [LARGE SCALE GENOMIC DNA]</scope>
    <source>
        <strain evidence="3 4">UPHL-collab-2</strain>
        <plasmid evidence="3 4">unnamed1</plasmid>
    </source>
</reference>
<keyword evidence="1" id="KW-0732">Signal</keyword>
<feature type="domain" description="Autotransporter" evidence="2">
    <location>
        <begin position="921"/>
        <end position="1198"/>
    </location>
</feature>
<name>A0ABY9K934_9HYPH</name>
<dbReference type="PROSITE" id="PS51208">
    <property type="entry name" value="AUTOTRANSPORTER"/>
    <property type="match status" value="1"/>
</dbReference>
<dbReference type="InterPro" id="IPR006315">
    <property type="entry name" value="OM_autotransptr_brl_dom"/>
</dbReference>
<sequence length="1198" mass="117593">MTGNVTGGNGGNGGSGFTMGSGGSGGIGLLVQGSSNLTVGNGLAIKGGSGGFTQDGTGIFGAGGSGGAGGHAVDVRTSGLVLTNNGSIAGGDGRIGGNGGPGIVGGPPGTGPRYSGIDGAAGIGIIGAGLSVINNGLISGGQGYAGRTAYQANAVTFTGGLNSLTITAGSQISGKVDAYSAADTLGLGGNVDGTFALGQVGAAGSTAQYRGFGVLEKSGTSVWTVNGTGTVPLLYRLTGGVLDLDGATQSASSLLLSGGSLRNGELGTAGPLDLRAGSIAASLSGTGSVSKTTSGTVTLSGTNSYSGTTTISGGVLEIASSSAIGDGSSSNSLIFDGGTLRAIDDVISPDTRAVLMSGLGFIDTNGYTVGFAGNISGAEDLTKLGNGTLALSGMNAGYSGAIEIAAGTLNIQSDNALGSAAGGTNVASGATLAIGGDVSLVGEAISLAGSGVGGAGAVRNLSGDNSHSGQLTLTDDSRINSDAGSLTLSGPIDATLTGRVLTLGGAGNGVVVGAVRAGVGGVVKDGAGIWTLSGDNLYAGSTTISGGILQALGSGSLGDGSSTNVLIFNGGILQAIGDLSSPSTRGVQVQSSGAIDTNGHAVFFDGILTGTGQLTKTGAGTLTLAGSNTASQSYSGTLLIEGGTLAINGLFGDLDLIGGLNQAEVRVRSGGVLSGTGRVAGSIFLEGGSLSGDLFITGTTDMGAGSVLSGTATVGGDLVLRSGSLVSPGNSPGTITVLGNTTFSAGSTYNVETVAGTTTSDLIAITGSLAITGGDVRHIGLPGTYLPSQTYTIITAAGGVTGQFDSVSSAYLFLTPSLIYNPTSVELKLDRNNTSFTALAATANQFSSAAALDGLDSNNEAKRAVTGLSDVNQVRDAFDQLSGEIYASTLTGLIEDSRFVRDVLNQRMGVQSSAQDGTGSNSYWVNPVWMSGFGSWGTNDGDAATAALDRRSRGLFIGSDGVAPGGVQLGAMAGWSKGNYDVNRGVSSAEVESGHIGFYAGTMFSGTQLKAGAAYTHSAVDVARAIAIPGFRDELSSSFTANTAQIFTEISHSFEAAPSMRLEPFVNLAYVNVDTSGFMESGGDAALASDGGHGDATFTTLGIRGQSQITLNDIDFTLNASLAWRHGFGGNPQQALRFAEADTPFTIAGTSVAGDTALLEVGMSAEVSPNTQLSVTYAGQFGSGLNESSVKAQLDVRF</sequence>
<gene>
    <name evidence="3" type="ORF">Q9315_23200</name>
</gene>
<dbReference type="NCBIfam" id="TIGR02601">
    <property type="entry name" value="autotrns_rpt"/>
    <property type="match status" value="4"/>
</dbReference>